<dbReference type="EMBL" id="CP000155">
    <property type="protein sequence ID" value="ABC31342.1"/>
    <property type="molecule type" value="Genomic_DNA"/>
</dbReference>
<keyword evidence="2" id="KW-0732">Signal</keyword>
<dbReference type="PROSITE" id="PS51257">
    <property type="entry name" value="PROKAR_LIPOPROTEIN"/>
    <property type="match status" value="1"/>
</dbReference>
<accession>Q2SDD2</accession>
<dbReference type="RefSeq" id="WP_011398407.1">
    <property type="nucleotide sequence ID" value="NC_007645.1"/>
</dbReference>
<dbReference type="HOGENOM" id="CLU_1967469_0_0_6"/>
<feature type="chain" id="PRO_5004215302" evidence="2">
    <location>
        <begin position="23"/>
        <end position="127"/>
    </location>
</feature>
<evidence type="ECO:0000313" key="4">
    <source>
        <dbReference type="Proteomes" id="UP000000238"/>
    </source>
</evidence>
<dbReference type="KEGG" id="hch:HCH_04643"/>
<reference evidence="3 4" key="1">
    <citation type="journal article" date="2005" name="Nucleic Acids Res.">
        <title>Genomic blueprint of Hahella chejuensis, a marine microbe producing an algicidal agent.</title>
        <authorList>
            <person name="Jeong H."/>
            <person name="Yim J.H."/>
            <person name="Lee C."/>
            <person name="Choi S.-H."/>
            <person name="Park Y.K."/>
            <person name="Yoon S.H."/>
            <person name="Hur C.-G."/>
            <person name="Kang H.-Y."/>
            <person name="Kim D."/>
            <person name="Lee H.H."/>
            <person name="Park K.H."/>
            <person name="Park S.-H."/>
            <person name="Park H.-S."/>
            <person name="Lee H.K."/>
            <person name="Oh T.K."/>
            <person name="Kim J.F."/>
        </authorList>
    </citation>
    <scope>NUCLEOTIDE SEQUENCE [LARGE SCALE GENOMIC DNA]</scope>
    <source>
        <strain evidence="3 4">KCTC 2396</strain>
    </source>
</reference>
<feature type="region of interest" description="Disordered" evidence="1">
    <location>
        <begin position="23"/>
        <end position="50"/>
    </location>
</feature>
<proteinExistence type="predicted"/>
<protein>
    <submittedName>
        <fullName evidence="3">Uncharacterized protein</fullName>
    </submittedName>
</protein>
<evidence type="ECO:0000256" key="1">
    <source>
        <dbReference type="SAM" id="MobiDB-lite"/>
    </source>
</evidence>
<dbReference type="OrthoDB" id="6198525at2"/>
<organism evidence="3 4">
    <name type="scientific">Hahella chejuensis (strain KCTC 2396)</name>
    <dbReference type="NCBI Taxonomy" id="349521"/>
    <lineage>
        <taxon>Bacteria</taxon>
        <taxon>Pseudomonadati</taxon>
        <taxon>Pseudomonadota</taxon>
        <taxon>Gammaproteobacteria</taxon>
        <taxon>Oceanospirillales</taxon>
        <taxon>Hahellaceae</taxon>
        <taxon>Hahella</taxon>
    </lineage>
</organism>
<keyword evidence="4" id="KW-1185">Reference proteome</keyword>
<name>Q2SDD2_HAHCH</name>
<dbReference type="Proteomes" id="UP000000238">
    <property type="component" value="Chromosome"/>
</dbReference>
<evidence type="ECO:0000313" key="3">
    <source>
        <dbReference type="EMBL" id="ABC31342.1"/>
    </source>
</evidence>
<dbReference type="AlphaFoldDB" id="Q2SDD2"/>
<gene>
    <name evidence="3" type="ordered locus">HCH_04643</name>
</gene>
<sequence length="127" mass="14153">MKLMKLLYTLALGSSLSLSACAHTPGTKPSDGDPNFPNHPNTGERHDAKNVDKYAPFRITMTSDGRMVVLNEKGEEMRPNAKLPLKVVAHYIESAESTMIMRYRGSPEYYVLEVGGDIYHVPIPHTH</sequence>
<feature type="signal peptide" evidence="2">
    <location>
        <begin position="1"/>
        <end position="22"/>
    </location>
</feature>
<evidence type="ECO:0000256" key="2">
    <source>
        <dbReference type="SAM" id="SignalP"/>
    </source>
</evidence>